<keyword evidence="7" id="KW-0560">Oxidoreductase</keyword>
<evidence type="ECO:0000256" key="5">
    <source>
        <dbReference type="ARBA" id="ARBA00022643"/>
    </source>
</evidence>
<proteinExistence type="inferred from homology"/>
<feature type="domain" description="NADH:flavin oxidoreductase/NADH oxidase N-terminal" evidence="10">
    <location>
        <begin position="5"/>
        <end position="333"/>
    </location>
</feature>
<dbReference type="InterPro" id="IPR051793">
    <property type="entry name" value="NADH:flavin_oxidoreductase"/>
</dbReference>
<keyword evidence="9" id="KW-0411">Iron-sulfur</keyword>
<dbReference type="GO" id="GO:0016491">
    <property type="term" value="F:oxidoreductase activity"/>
    <property type="evidence" value="ECO:0007669"/>
    <property type="project" value="UniProtKB-KW"/>
</dbReference>
<dbReference type="GO" id="GO:0010181">
    <property type="term" value="F:FMN binding"/>
    <property type="evidence" value="ECO:0007669"/>
    <property type="project" value="InterPro"/>
</dbReference>
<dbReference type="InterPro" id="IPR013785">
    <property type="entry name" value="Aldolase_TIM"/>
</dbReference>
<keyword evidence="5" id="KW-0288">FMN</keyword>
<evidence type="ECO:0000256" key="9">
    <source>
        <dbReference type="ARBA" id="ARBA00023014"/>
    </source>
</evidence>
<dbReference type="InterPro" id="IPR036188">
    <property type="entry name" value="FAD/NAD-bd_sf"/>
</dbReference>
<dbReference type="PANTHER" id="PTHR42917:SF2">
    <property type="entry name" value="2,4-DIENOYL-COA REDUCTASE [(2E)-ENOYL-COA-PRODUCING]"/>
    <property type="match status" value="1"/>
</dbReference>
<dbReference type="Pfam" id="PF00724">
    <property type="entry name" value="Oxidored_FMN"/>
    <property type="match status" value="1"/>
</dbReference>
<comment type="cofactor">
    <cofactor evidence="2">
        <name>[4Fe-4S] cluster</name>
        <dbReference type="ChEBI" id="CHEBI:49883"/>
    </cofactor>
</comment>
<evidence type="ECO:0000256" key="7">
    <source>
        <dbReference type="ARBA" id="ARBA00023002"/>
    </source>
</evidence>
<dbReference type="Gene3D" id="3.40.50.720">
    <property type="entry name" value="NAD(P)-binding Rossmann-like Domain"/>
    <property type="match status" value="1"/>
</dbReference>
<evidence type="ECO:0000256" key="8">
    <source>
        <dbReference type="ARBA" id="ARBA00023004"/>
    </source>
</evidence>
<evidence type="ECO:0000313" key="12">
    <source>
        <dbReference type="EMBL" id="QTA81456.1"/>
    </source>
</evidence>
<gene>
    <name evidence="12" type="ORF">dnl_37930</name>
</gene>
<dbReference type="PANTHER" id="PTHR42917">
    <property type="entry name" value="2,4-DIENOYL-COA REDUCTASE"/>
    <property type="match status" value="1"/>
</dbReference>
<keyword evidence="4" id="KW-0285">Flavoprotein</keyword>
<accession>A0A975B9Y5</accession>
<dbReference type="EMBL" id="CP061799">
    <property type="protein sequence ID" value="QTA81456.1"/>
    <property type="molecule type" value="Genomic_DNA"/>
</dbReference>
<dbReference type="GO" id="GO:0046872">
    <property type="term" value="F:metal ion binding"/>
    <property type="evidence" value="ECO:0007669"/>
    <property type="project" value="UniProtKB-KW"/>
</dbReference>
<organism evidence="12 13">
    <name type="scientific">Desulfonema limicola</name>
    <dbReference type="NCBI Taxonomy" id="45656"/>
    <lineage>
        <taxon>Bacteria</taxon>
        <taxon>Pseudomonadati</taxon>
        <taxon>Thermodesulfobacteriota</taxon>
        <taxon>Desulfobacteria</taxon>
        <taxon>Desulfobacterales</taxon>
        <taxon>Desulfococcaceae</taxon>
        <taxon>Desulfonema</taxon>
    </lineage>
</organism>
<evidence type="ECO:0000256" key="1">
    <source>
        <dbReference type="ARBA" id="ARBA00001917"/>
    </source>
</evidence>
<dbReference type="KEGG" id="dli:dnl_37930"/>
<name>A0A975B9Y5_9BACT</name>
<evidence type="ECO:0000256" key="6">
    <source>
        <dbReference type="ARBA" id="ARBA00022723"/>
    </source>
</evidence>
<dbReference type="InterPro" id="IPR001155">
    <property type="entry name" value="OxRdtase_FMN_N"/>
</dbReference>
<dbReference type="AlphaFoldDB" id="A0A975B9Y5"/>
<dbReference type="SUPFAM" id="SSF51905">
    <property type="entry name" value="FAD/NAD(P)-binding domain"/>
    <property type="match status" value="1"/>
</dbReference>
<keyword evidence="6" id="KW-0479">Metal-binding</keyword>
<dbReference type="Proteomes" id="UP000663720">
    <property type="component" value="Chromosome"/>
</dbReference>
<evidence type="ECO:0000259" key="10">
    <source>
        <dbReference type="Pfam" id="PF00724"/>
    </source>
</evidence>
<dbReference type="RefSeq" id="WP_207687486.1">
    <property type="nucleotide sequence ID" value="NZ_CP061799.1"/>
</dbReference>
<dbReference type="GO" id="GO:0051536">
    <property type="term" value="F:iron-sulfur cluster binding"/>
    <property type="evidence" value="ECO:0007669"/>
    <property type="project" value="UniProtKB-KW"/>
</dbReference>
<comment type="similarity">
    <text evidence="3">In the N-terminal section; belongs to the NADH:flavin oxidoreductase/NADH oxidase family.</text>
</comment>
<dbReference type="Gene3D" id="3.20.20.70">
    <property type="entry name" value="Aldolase class I"/>
    <property type="match status" value="1"/>
</dbReference>
<comment type="cofactor">
    <cofactor evidence="1">
        <name>FMN</name>
        <dbReference type="ChEBI" id="CHEBI:58210"/>
    </cofactor>
</comment>
<sequence length="649" mass="71139">MYEHLFSPLKLGKTELANRICLLAHRTNFGRGGVLNDRHIAYYRRRAQGGCGLIIIGELAIHPDDRPWESLIDMQSPGIVGDLKRLTDAVHEFDTRVFAQLNHHGFQSSGHITRKSVWGPSATSDIVFGETCKPMEPEDFIELAEAFAGSALKVKESGFDGIEIDMGPESLLRQFLSPICNHRGDEYGGSLENRMRLPLQIVDAVRGAVGRDFTVGVCLCADEKFWGGITLEESIPIAQTLEKTGWIDFINVSVGTYYNLHMIMPSLHIPYGFTIETAEAVKKGVSLPVLASYQIGFPGMAENIIAEGKADAAGFVRALICDPDMAVKAEQGKIKDIRYCVKDNKGCIGRLNQSKVLGCIQNPQIGHEPLTGKDPLIPAVKKKKVMVIGAGPSGMEAARTACERGHDVTVYEKQAEVGGQVNLIGKRPGRESMPGVIRYLKNMLDKLEVPVLTNVTVTPELILEEKPDAVVVATGSIPIARPFPGNYDSPWVLTGWDAIRETHLVGQKVLFIDEDGGHHAMATAELLASQGRKVDIITSDLFIGIELAPRGELYLGRQRLLQQGATFTTDVEVLEINDKQVIARDIYTNEPVLYEGYDTIVLDVGNTADDALYKKIKGLVKEVYRTGDCVAPRGIDMAIIEARNVGELL</sequence>
<evidence type="ECO:0000256" key="2">
    <source>
        <dbReference type="ARBA" id="ARBA00001966"/>
    </source>
</evidence>
<evidence type="ECO:0000256" key="4">
    <source>
        <dbReference type="ARBA" id="ARBA00022630"/>
    </source>
</evidence>
<dbReference type="Gene3D" id="3.50.50.60">
    <property type="entry name" value="FAD/NAD(P)-binding domain"/>
    <property type="match status" value="1"/>
</dbReference>
<dbReference type="Pfam" id="PF07992">
    <property type="entry name" value="Pyr_redox_2"/>
    <property type="match status" value="1"/>
</dbReference>
<dbReference type="InterPro" id="IPR023753">
    <property type="entry name" value="FAD/NAD-binding_dom"/>
</dbReference>
<evidence type="ECO:0000256" key="3">
    <source>
        <dbReference type="ARBA" id="ARBA00011048"/>
    </source>
</evidence>
<feature type="domain" description="FAD/NAD(P)-binding" evidence="11">
    <location>
        <begin position="383"/>
        <end position="616"/>
    </location>
</feature>
<keyword evidence="13" id="KW-1185">Reference proteome</keyword>
<keyword evidence="8" id="KW-0408">Iron</keyword>
<dbReference type="SUPFAM" id="SSF51395">
    <property type="entry name" value="FMN-linked oxidoreductases"/>
    <property type="match status" value="1"/>
</dbReference>
<dbReference type="PRINTS" id="PR00368">
    <property type="entry name" value="FADPNR"/>
</dbReference>
<evidence type="ECO:0000259" key="11">
    <source>
        <dbReference type="Pfam" id="PF07992"/>
    </source>
</evidence>
<protein>
    <submittedName>
        <fullName evidence="12">NADH:flavin oxidoreductase/NADH oxidase</fullName>
    </submittedName>
</protein>
<evidence type="ECO:0000313" key="13">
    <source>
        <dbReference type="Proteomes" id="UP000663720"/>
    </source>
</evidence>
<reference evidence="12" key="1">
    <citation type="journal article" date="2021" name="Microb. Physiol.">
        <title>Proteogenomic Insights into the Physiology of Marine, Sulfate-Reducing, Filamentous Desulfonema limicola and Desulfonema magnum.</title>
        <authorList>
            <person name="Schnaars V."/>
            <person name="Wohlbrand L."/>
            <person name="Scheve S."/>
            <person name="Hinrichs C."/>
            <person name="Reinhardt R."/>
            <person name="Rabus R."/>
        </authorList>
    </citation>
    <scope>NUCLEOTIDE SEQUENCE</scope>
    <source>
        <strain evidence="12">5ac10</strain>
    </source>
</reference>